<dbReference type="RefSeq" id="WP_209841652.1">
    <property type="nucleotide sequence ID" value="NZ_JAGGJP010000011.1"/>
</dbReference>
<dbReference type="GO" id="GO:0016874">
    <property type="term" value="F:ligase activity"/>
    <property type="evidence" value="ECO:0007669"/>
    <property type="project" value="UniProtKB-KW"/>
</dbReference>
<dbReference type="SUPFAM" id="SSF55144">
    <property type="entry name" value="LigT-like"/>
    <property type="match status" value="1"/>
</dbReference>
<dbReference type="Proteomes" id="UP001596056">
    <property type="component" value="Unassembled WGS sequence"/>
</dbReference>
<dbReference type="InterPro" id="IPR009097">
    <property type="entry name" value="Cyclic_Pdiesterase"/>
</dbReference>
<proteinExistence type="predicted"/>
<dbReference type="Gene3D" id="3.90.1140.10">
    <property type="entry name" value="Cyclic phosphodiesterase"/>
    <property type="match status" value="1"/>
</dbReference>
<gene>
    <name evidence="1" type="ORF">ACFPOC_10725</name>
</gene>
<organism evidence="1 2">
    <name type="scientific">Rubellimicrobium aerolatum</name>
    <dbReference type="NCBI Taxonomy" id="490979"/>
    <lineage>
        <taxon>Bacteria</taxon>
        <taxon>Pseudomonadati</taxon>
        <taxon>Pseudomonadota</taxon>
        <taxon>Alphaproteobacteria</taxon>
        <taxon>Rhodobacterales</taxon>
        <taxon>Roseobacteraceae</taxon>
        <taxon>Rubellimicrobium</taxon>
    </lineage>
</organism>
<comment type="caution">
    <text evidence="1">The sequence shown here is derived from an EMBL/GenBank/DDBJ whole genome shotgun (WGS) entry which is preliminary data.</text>
</comment>
<keyword evidence="1" id="KW-0436">Ligase</keyword>
<evidence type="ECO:0000313" key="1">
    <source>
        <dbReference type="EMBL" id="MFC5566882.1"/>
    </source>
</evidence>
<accession>A0ABW0SD42</accession>
<keyword evidence="2" id="KW-1185">Reference proteome</keyword>
<evidence type="ECO:0000313" key="2">
    <source>
        <dbReference type="Proteomes" id="UP001596056"/>
    </source>
</evidence>
<dbReference type="Pfam" id="PF13563">
    <property type="entry name" value="2_5_RNA_ligase2"/>
    <property type="match status" value="1"/>
</dbReference>
<protein>
    <submittedName>
        <fullName evidence="1">2'-5' RNA ligase family protein</fullName>
    </submittedName>
</protein>
<dbReference type="EMBL" id="JBHSNA010000008">
    <property type="protein sequence ID" value="MFC5566882.1"/>
    <property type="molecule type" value="Genomic_DNA"/>
</dbReference>
<sequence length="174" mass="18816">MTDHGDAAPLILTLALDDASFGRLDAERRALFPTRMNLIPAHVTLFHHLPGTERAAVEDALASACAGRGPMPVRVAAVMPLGRGAAYRLEAPEVAALRAALARAWEPWLGPQDRQPWRPHVTVQNKVPPEAARATLERLRAGFAPWTAVGEGLLLWRYLGGPWEALGRIPFAGA</sequence>
<reference evidence="2" key="1">
    <citation type="journal article" date="2019" name="Int. J. Syst. Evol. Microbiol.">
        <title>The Global Catalogue of Microorganisms (GCM) 10K type strain sequencing project: providing services to taxonomists for standard genome sequencing and annotation.</title>
        <authorList>
            <consortium name="The Broad Institute Genomics Platform"/>
            <consortium name="The Broad Institute Genome Sequencing Center for Infectious Disease"/>
            <person name="Wu L."/>
            <person name="Ma J."/>
        </authorList>
    </citation>
    <scope>NUCLEOTIDE SEQUENCE [LARGE SCALE GENOMIC DNA]</scope>
    <source>
        <strain evidence="2">KACC 11588</strain>
    </source>
</reference>
<name>A0ABW0SD42_9RHOB</name>